<gene>
    <name evidence="7" type="ORF">CBOVIS_LOCUS11310</name>
</gene>
<dbReference type="EMBL" id="CADEPM010000009">
    <property type="protein sequence ID" value="CAB3409688.1"/>
    <property type="molecule type" value="Genomic_DNA"/>
</dbReference>
<dbReference type="InterPro" id="IPR006201">
    <property type="entry name" value="Neur_channel"/>
</dbReference>
<accession>A0A8S1F779</accession>
<dbReference type="InterPro" id="IPR018000">
    <property type="entry name" value="Neurotransmitter_ion_chnl_CS"/>
</dbReference>
<feature type="domain" description="Neurotransmitter-gated ion-channel ligand-binding" evidence="6">
    <location>
        <begin position="292"/>
        <end position="499"/>
    </location>
</feature>
<comment type="caution">
    <text evidence="7">The sequence shown here is derived from an EMBL/GenBank/DDBJ whole genome shotgun (WGS) entry which is preliminary data.</text>
</comment>
<dbReference type="InterPro" id="IPR006202">
    <property type="entry name" value="Neur_chan_lig-bd"/>
</dbReference>
<protein>
    <recommendedName>
        <fullName evidence="6">Neurotransmitter-gated ion-channel ligand-binding domain-containing protein</fullName>
    </recommendedName>
</protein>
<evidence type="ECO:0000313" key="7">
    <source>
        <dbReference type="EMBL" id="CAB3409688.1"/>
    </source>
</evidence>
<dbReference type="Gene3D" id="1.20.58.390">
    <property type="entry name" value="Neurotransmitter-gated ion-channel transmembrane domain"/>
    <property type="match status" value="1"/>
</dbReference>
<dbReference type="PANTHER" id="PTHR22943">
    <property type="entry name" value="7-TRANSMEMBRANE DOMAIN RECEPTOR C.ELEGANS"/>
    <property type="match status" value="1"/>
</dbReference>
<comment type="subcellular location">
    <subcellularLocation>
        <location evidence="1">Membrane</location>
        <topology evidence="1">Multi-pass membrane protein</topology>
    </subcellularLocation>
</comment>
<dbReference type="OrthoDB" id="6097796at2759"/>
<dbReference type="AlphaFoldDB" id="A0A8S1F779"/>
<dbReference type="SUPFAM" id="SSF81321">
    <property type="entry name" value="Family A G protein-coupled receptor-like"/>
    <property type="match status" value="1"/>
</dbReference>
<dbReference type="PRINTS" id="PR00252">
    <property type="entry name" value="NRIONCHANNEL"/>
</dbReference>
<dbReference type="InterPro" id="IPR036734">
    <property type="entry name" value="Neur_chan_lig-bd_sf"/>
</dbReference>
<feature type="transmembrane region" description="Helical" evidence="5">
    <location>
        <begin position="500"/>
        <end position="522"/>
    </location>
</feature>
<evidence type="ECO:0000259" key="6">
    <source>
        <dbReference type="Pfam" id="PF02931"/>
    </source>
</evidence>
<feature type="transmembrane region" description="Helical" evidence="5">
    <location>
        <begin position="84"/>
        <end position="110"/>
    </location>
</feature>
<evidence type="ECO:0000256" key="3">
    <source>
        <dbReference type="ARBA" id="ARBA00022989"/>
    </source>
</evidence>
<dbReference type="GO" id="GO:0005886">
    <property type="term" value="C:plasma membrane"/>
    <property type="evidence" value="ECO:0007669"/>
    <property type="project" value="TreeGrafter"/>
</dbReference>
<dbReference type="InterPro" id="IPR019428">
    <property type="entry name" value="7TM_GPCR_serpentine_rcpt_Str"/>
</dbReference>
<dbReference type="Proteomes" id="UP000494206">
    <property type="component" value="Unassembled WGS sequence"/>
</dbReference>
<keyword evidence="5" id="KW-0813">Transport</keyword>
<evidence type="ECO:0000256" key="5">
    <source>
        <dbReference type="RuleBase" id="RU000687"/>
    </source>
</evidence>
<evidence type="ECO:0000256" key="1">
    <source>
        <dbReference type="ARBA" id="ARBA00004141"/>
    </source>
</evidence>
<feature type="transmembrane region" description="Helical" evidence="5">
    <location>
        <begin position="564"/>
        <end position="586"/>
    </location>
</feature>
<sequence>MWIALVNYIEVISIVCSLPVNAFLMYCIFTKSPKQFGSYIYLMAWFCGHSMFFSILAGVTHKHFHTYRSSFMMFTADKILDLPSWGVVVLLTMCCISFGFTLFILALQFIYRYFAMSKIENLIFFQGTYRFYWVGLGFILVMVYSIFALVSSQAPAAKDFELRNELATAYHTAIENVNYVAGEYYLVLSATIVYCGYYTYRGMSEKTVQLSNHMVIQKQLFRALLVQTMVPTILIFIPVVFFYLFPIFQIPIGEKANILSITLVIYPIVEPFGTLLTIKNYRKTVKQISGTTKLIDEIFDIRYDPNMKPSDELTNVEVVPNTFLLISMDQQQETIEFMQEFLLVWKDPLLHWNPTNASFHKDWVKVPIRRVWTPGVVFTNAIKTEQIIENDKLMADLNYQGVIRASFPGVVNVPCPLRIENFPYDKQECEIAIGPWNFGNNSVVVSSKFQHISPEKERFEGNSEWELTEIIASQSNNFDHILKTEFSEITYTVHLKRKPVYYVLVIQAPTFILCTLTIFGVFTPFSSELERKGKVPLCLNMFAAISLMLNLVSEMMPKASRLPLLGNYIIAEVFVVTAATLASIAIHATHQYVHTTAIKPPKWLRYLILFEMCKRRKIRDDQPTGRQINAPQLMLTNESSSFESLKESIQQACSSNMFSVRKKTT</sequence>
<evidence type="ECO:0000256" key="4">
    <source>
        <dbReference type="ARBA" id="ARBA00023136"/>
    </source>
</evidence>
<keyword evidence="4 5" id="KW-0472">Membrane</keyword>
<dbReference type="Pfam" id="PF10326">
    <property type="entry name" value="7TM_GPCR_Str"/>
    <property type="match status" value="2"/>
</dbReference>
<feature type="transmembrane region" description="Helical" evidence="5">
    <location>
        <begin position="257"/>
        <end position="278"/>
    </location>
</feature>
<evidence type="ECO:0000256" key="2">
    <source>
        <dbReference type="ARBA" id="ARBA00022692"/>
    </source>
</evidence>
<organism evidence="7 8">
    <name type="scientific">Caenorhabditis bovis</name>
    <dbReference type="NCBI Taxonomy" id="2654633"/>
    <lineage>
        <taxon>Eukaryota</taxon>
        <taxon>Metazoa</taxon>
        <taxon>Ecdysozoa</taxon>
        <taxon>Nematoda</taxon>
        <taxon>Chromadorea</taxon>
        <taxon>Rhabditida</taxon>
        <taxon>Rhabditina</taxon>
        <taxon>Rhabditomorpha</taxon>
        <taxon>Rhabditoidea</taxon>
        <taxon>Rhabditidae</taxon>
        <taxon>Peloderinae</taxon>
        <taxon>Caenorhabditis</taxon>
    </lineage>
</organism>
<dbReference type="PROSITE" id="PS00236">
    <property type="entry name" value="NEUROTR_ION_CHANNEL"/>
    <property type="match status" value="1"/>
</dbReference>
<dbReference type="SUPFAM" id="SSF63712">
    <property type="entry name" value="Nicotinic receptor ligand binding domain-like"/>
    <property type="match status" value="1"/>
</dbReference>
<feature type="transmembrane region" description="Helical" evidence="5">
    <location>
        <begin position="6"/>
        <end position="29"/>
    </location>
</feature>
<dbReference type="PANTHER" id="PTHR22943:SF60">
    <property type="entry name" value="SEVEN TM RECEPTOR"/>
    <property type="match status" value="1"/>
</dbReference>
<feature type="transmembrane region" description="Helical" evidence="5">
    <location>
        <begin position="131"/>
        <end position="150"/>
    </location>
</feature>
<feature type="transmembrane region" description="Helical" evidence="5">
    <location>
        <begin position="184"/>
        <end position="200"/>
    </location>
</feature>
<keyword evidence="8" id="KW-1185">Reference proteome</keyword>
<comment type="caution">
    <text evidence="5">Lacks conserved residue(s) required for the propagation of feature annotation.</text>
</comment>
<keyword evidence="2 5" id="KW-0812">Transmembrane</keyword>
<name>A0A8S1F779_9PELO</name>
<keyword evidence="3 5" id="KW-1133">Transmembrane helix</keyword>
<dbReference type="GO" id="GO:0038022">
    <property type="term" value="F:G protein-coupled olfactory receptor activity"/>
    <property type="evidence" value="ECO:0007669"/>
    <property type="project" value="TreeGrafter"/>
</dbReference>
<feature type="transmembrane region" description="Helical" evidence="5">
    <location>
        <begin position="220"/>
        <end position="245"/>
    </location>
</feature>
<dbReference type="SUPFAM" id="SSF90112">
    <property type="entry name" value="Neurotransmitter-gated ion-channel transmembrane pore"/>
    <property type="match status" value="1"/>
</dbReference>
<dbReference type="GO" id="GO:0005230">
    <property type="term" value="F:extracellular ligand-gated monoatomic ion channel activity"/>
    <property type="evidence" value="ECO:0007669"/>
    <property type="project" value="InterPro"/>
</dbReference>
<dbReference type="CDD" id="cd18989">
    <property type="entry name" value="LGIC_ECD_cation"/>
    <property type="match status" value="1"/>
</dbReference>
<dbReference type="Pfam" id="PF02931">
    <property type="entry name" value="Neur_chan_LBD"/>
    <property type="match status" value="1"/>
</dbReference>
<keyword evidence="5" id="KW-0406">Ion transport</keyword>
<dbReference type="InterPro" id="IPR038050">
    <property type="entry name" value="Neuro_actylchol_rec"/>
</dbReference>
<evidence type="ECO:0000313" key="8">
    <source>
        <dbReference type="Proteomes" id="UP000494206"/>
    </source>
</evidence>
<dbReference type="InterPro" id="IPR036719">
    <property type="entry name" value="Neuro-gated_channel_TM_sf"/>
</dbReference>
<dbReference type="FunFam" id="2.70.170.10:FF:000027">
    <property type="entry name" value="Ligand-Gated ion Channel"/>
    <property type="match status" value="1"/>
</dbReference>
<feature type="transmembrane region" description="Helical" evidence="5">
    <location>
        <begin position="41"/>
        <end position="64"/>
    </location>
</feature>
<dbReference type="FunFam" id="1.20.58.390:FF:000090">
    <property type="entry name" value="Ligand-Gated ion Channel"/>
    <property type="match status" value="1"/>
</dbReference>
<dbReference type="Gene3D" id="2.70.170.10">
    <property type="entry name" value="Neurotransmitter-gated ion-channel ligand-binding domain"/>
    <property type="match status" value="1"/>
</dbReference>
<keyword evidence="5" id="KW-0407">Ion channel</keyword>
<comment type="similarity">
    <text evidence="5">Belongs to the ligand-gated ion channel (TC 1.A.9) family.</text>
</comment>
<proteinExistence type="inferred from homology"/>
<reference evidence="7 8" key="1">
    <citation type="submission" date="2020-04" db="EMBL/GenBank/DDBJ databases">
        <authorList>
            <person name="Laetsch R D."/>
            <person name="Stevens L."/>
            <person name="Kumar S."/>
            <person name="Blaxter L. M."/>
        </authorList>
    </citation>
    <scope>NUCLEOTIDE SEQUENCE [LARGE SCALE GENOMIC DNA]</scope>
</reference>
<dbReference type="GO" id="GO:0042048">
    <property type="term" value="P:olfactory behavior"/>
    <property type="evidence" value="ECO:0007669"/>
    <property type="project" value="TreeGrafter"/>
</dbReference>